<evidence type="ECO:0000256" key="1">
    <source>
        <dbReference type="SAM" id="Phobius"/>
    </source>
</evidence>
<reference evidence="2 3" key="1">
    <citation type="journal article" date="2023" name="G3 (Bethesda)">
        <title>A chromosome-level genome assembly of Zasmidium syzygii isolated from banana leaves.</title>
        <authorList>
            <person name="van Westerhoven A.C."/>
            <person name="Mehrabi R."/>
            <person name="Talebi R."/>
            <person name="Steentjes M.B.F."/>
            <person name="Corcolon B."/>
            <person name="Chong P.A."/>
            <person name="Kema G.H.J."/>
            <person name="Seidl M.F."/>
        </authorList>
    </citation>
    <scope>NUCLEOTIDE SEQUENCE [LARGE SCALE GENOMIC DNA]</scope>
    <source>
        <strain evidence="2 3">P124</strain>
    </source>
</reference>
<keyword evidence="3" id="KW-1185">Reference proteome</keyword>
<evidence type="ECO:0000313" key="3">
    <source>
        <dbReference type="Proteomes" id="UP001305779"/>
    </source>
</evidence>
<dbReference type="Proteomes" id="UP001305779">
    <property type="component" value="Unassembled WGS sequence"/>
</dbReference>
<evidence type="ECO:0000313" key="2">
    <source>
        <dbReference type="EMBL" id="KAK4501432.1"/>
    </source>
</evidence>
<organism evidence="2 3">
    <name type="scientific">Zasmidium cellare</name>
    <name type="common">Wine cellar mold</name>
    <name type="synonym">Racodium cellare</name>
    <dbReference type="NCBI Taxonomy" id="395010"/>
    <lineage>
        <taxon>Eukaryota</taxon>
        <taxon>Fungi</taxon>
        <taxon>Dikarya</taxon>
        <taxon>Ascomycota</taxon>
        <taxon>Pezizomycotina</taxon>
        <taxon>Dothideomycetes</taxon>
        <taxon>Dothideomycetidae</taxon>
        <taxon>Mycosphaerellales</taxon>
        <taxon>Mycosphaerellaceae</taxon>
        <taxon>Zasmidium</taxon>
    </lineage>
</organism>
<name>A0ABR0EJ20_ZASCE</name>
<dbReference type="EMBL" id="JAXOVC010000005">
    <property type="protein sequence ID" value="KAK4501432.1"/>
    <property type="molecule type" value="Genomic_DNA"/>
</dbReference>
<comment type="caution">
    <text evidence="2">The sequence shown here is derived from an EMBL/GenBank/DDBJ whole genome shotgun (WGS) entry which is preliminary data.</text>
</comment>
<gene>
    <name evidence="2" type="ORF">PRZ48_007241</name>
</gene>
<protein>
    <submittedName>
        <fullName evidence="2">Uncharacterized protein</fullName>
    </submittedName>
</protein>
<keyword evidence="1" id="KW-0472">Membrane</keyword>
<feature type="transmembrane region" description="Helical" evidence="1">
    <location>
        <begin position="15"/>
        <end position="32"/>
    </location>
</feature>
<keyword evidence="1" id="KW-0812">Transmembrane</keyword>
<proteinExistence type="predicted"/>
<sequence length="260" mass="29627">MVPGRMESVLSSRRIWLVVGIVVVFLLVFRSADNNDNRKSSDFHTSGHIERPTSQQPLDFDIESSDSLTEQQCTDFFPDLYHDIDRGVAYWQERKHTITSEDVEIESWRKVEEGRGGGALRILIHENELRIIETIGCMGHLGYRGRAIGALQLLQRAVDSAAAGGEKLPTIEASLVLQNNSDPPGGKDDTHSFWSVASFKENEEHQRIWLFPNFDFWYAYPMGSYPIIALEESRLQRHKEPLQTPIRCQVGVLRRNFSNG</sequence>
<keyword evidence="1" id="KW-1133">Transmembrane helix</keyword>
<accession>A0ABR0EJ20</accession>